<keyword evidence="1" id="KW-0812">Transmembrane</keyword>
<dbReference type="AlphaFoldDB" id="A0A1C0B5S8"/>
<accession>A0A1C0B5S8</accession>
<feature type="transmembrane region" description="Helical" evidence="1">
    <location>
        <begin position="360"/>
        <end position="379"/>
    </location>
</feature>
<feature type="transmembrane region" description="Helical" evidence="1">
    <location>
        <begin position="328"/>
        <end position="348"/>
    </location>
</feature>
<feature type="transmembrane region" description="Helical" evidence="1">
    <location>
        <begin position="47"/>
        <end position="67"/>
    </location>
</feature>
<proteinExistence type="predicted"/>
<feature type="transmembrane region" description="Helical" evidence="1">
    <location>
        <begin position="296"/>
        <end position="316"/>
    </location>
</feature>
<dbReference type="PATRIC" id="fig|544718.51.peg.1600"/>
<feature type="transmembrane region" description="Helical" evidence="1">
    <location>
        <begin position="7"/>
        <end position="27"/>
    </location>
</feature>
<gene>
    <name evidence="2" type="ORF">AAX29_01627</name>
</gene>
<dbReference type="STRING" id="544718.AAX25_01528"/>
<comment type="caution">
    <text evidence="2">The sequence shown here is derived from an EMBL/GenBank/DDBJ whole genome shotgun (WGS) entry which is preliminary data.</text>
</comment>
<name>A0A1C0B5S8_9BACT</name>
<feature type="transmembrane region" description="Helical" evidence="1">
    <location>
        <begin position="399"/>
        <end position="418"/>
    </location>
</feature>
<dbReference type="EMBL" id="LCUJ01000006">
    <property type="protein sequence ID" value="OCL98388.1"/>
    <property type="molecule type" value="Genomic_DNA"/>
</dbReference>
<evidence type="ECO:0000256" key="1">
    <source>
        <dbReference type="SAM" id="Phobius"/>
    </source>
</evidence>
<feature type="transmembrane region" description="Helical" evidence="1">
    <location>
        <begin position="119"/>
        <end position="150"/>
    </location>
</feature>
<dbReference type="Proteomes" id="UP000093281">
    <property type="component" value="Unassembled WGS sequence"/>
</dbReference>
<dbReference type="OrthoDB" id="248356at2"/>
<keyword evidence="1" id="KW-0472">Membrane</keyword>
<organism evidence="2 3">
    <name type="scientific">Aliarcobacter thereius</name>
    <dbReference type="NCBI Taxonomy" id="544718"/>
    <lineage>
        <taxon>Bacteria</taxon>
        <taxon>Pseudomonadati</taxon>
        <taxon>Campylobacterota</taxon>
        <taxon>Epsilonproteobacteria</taxon>
        <taxon>Campylobacterales</taxon>
        <taxon>Arcobacteraceae</taxon>
        <taxon>Aliarcobacter</taxon>
    </lineage>
</organism>
<feature type="transmembrane region" description="Helical" evidence="1">
    <location>
        <begin position="79"/>
        <end position="99"/>
    </location>
</feature>
<evidence type="ECO:0000313" key="2">
    <source>
        <dbReference type="EMBL" id="OCL98388.1"/>
    </source>
</evidence>
<feature type="transmembrane region" description="Helical" evidence="1">
    <location>
        <begin position="162"/>
        <end position="185"/>
    </location>
</feature>
<dbReference type="InterPro" id="IPR009978">
    <property type="entry name" value="Na_H_antiport_3"/>
</dbReference>
<dbReference type="Pfam" id="PF07399">
    <property type="entry name" value="Na_H_antiport_3"/>
    <property type="match status" value="1"/>
</dbReference>
<feature type="transmembrane region" description="Helical" evidence="1">
    <location>
        <begin position="205"/>
        <end position="226"/>
    </location>
</feature>
<evidence type="ECO:0008006" key="4">
    <source>
        <dbReference type="Google" id="ProtNLM"/>
    </source>
</evidence>
<dbReference type="RefSeq" id="WP_066186854.1">
    <property type="nucleotide sequence ID" value="NZ_LCUJ01000006.1"/>
</dbReference>
<keyword evidence="1" id="KW-1133">Transmembrane helix</keyword>
<reference evidence="3" key="1">
    <citation type="submission" date="2015-05" db="EMBL/GenBank/DDBJ databases">
        <authorList>
            <person name="Rovetto F."/>
            <person name="Cocolin L."/>
            <person name="Illeghems K."/>
            <person name="Van Nieuwerburgh F."/>
            <person name="Houf K."/>
        </authorList>
    </citation>
    <scope>NUCLEOTIDE SEQUENCE [LARGE SCALE GENOMIC DNA]</scope>
    <source>
        <strain evidence="3">DU22</strain>
    </source>
</reference>
<sequence length="419" mass="46359">MQPTTLQIIAAIIFALAIIHIFSVKYFEHLAHRSERHSGLFHLLGEIEVVFGIWAMILVIFMFAFMGKTKTMDYVNSRNYVETMFVFVIMVIAATRPILHTVVWLVKKLSNMLPRKGATGFYFVVMCVVPLLGSLITEPAAMTLAALILSDKLFSQGISNKLKYITLGALFINISVGGTLTNFAAPPILMVAGTWDWSSTFMLTTFGWKAMIAIFINTSLIIIVFYKELSNINIRTTVSEKEKIPKAIVITHFIFLFLVIYFGHYPAFFLSIFLLFLGVTYAYQQYQDRLMLREGLLVAFFLGGLVILGGQQEWWLKDIISNMSNAEAFVGAITLGAFTDNAAITYLASIVNGLSDDFKYYIVAGAVAGGGLTVIANAPNPAGAAILKSHFQDGSIDPRYLFLGALVPTIIAAICFIIL</sequence>
<evidence type="ECO:0000313" key="3">
    <source>
        <dbReference type="Proteomes" id="UP000093281"/>
    </source>
</evidence>
<protein>
    <recommendedName>
        <fullName evidence="4">Na+/H+ antiporter</fullName>
    </recommendedName>
</protein>